<accession>W3X5F3</accession>
<evidence type="ECO:0000256" key="7">
    <source>
        <dbReference type="SAM" id="SignalP"/>
    </source>
</evidence>
<feature type="chain" id="PRO_5004835431" description="Peptidase A1 domain-containing protein" evidence="7">
    <location>
        <begin position="24"/>
        <end position="456"/>
    </location>
</feature>
<evidence type="ECO:0000313" key="10">
    <source>
        <dbReference type="Proteomes" id="UP000030651"/>
    </source>
</evidence>
<evidence type="ECO:0000256" key="4">
    <source>
        <dbReference type="ARBA" id="ARBA00022801"/>
    </source>
</evidence>
<reference evidence="10" key="1">
    <citation type="journal article" date="2015" name="BMC Genomics">
        <title>Genomic and transcriptomic analysis of the endophytic fungus Pestalotiopsis fici reveals its lifestyle and high potential for synthesis of natural products.</title>
        <authorList>
            <person name="Wang X."/>
            <person name="Zhang X."/>
            <person name="Liu L."/>
            <person name="Xiang M."/>
            <person name="Wang W."/>
            <person name="Sun X."/>
            <person name="Che Y."/>
            <person name="Guo L."/>
            <person name="Liu G."/>
            <person name="Guo L."/>
            <person name="Wang C."/>
            <person name="Yin W.B."/>
            <person name="Stadler M."/>
            <person name="Zhang X."/>
            <person name="Liu X."/>
        </authorList>
    </citation>
    <scope>NUCLEOTIDE SEQUENCE [LARGE SCALE GENOMIC DNA]</scope>
    <source>
        <strain evidence="10">W106-1 / CGMCC3.15140</strain>
    </source>
</reference>
<dbReference type="FunFam" id="2.40.70.10:FF:000026">
    <property type="entry name" value="Endothiapepsin"/>
    <property type="match status" value="1"/>
</dbReference>
<dbReference type="Proteomes" id="UP000030651">
    <property type="component" value="Unassembled WGS sequence"/>
</dbReference>
<dbReference type="PROSITE" id="PS00141">
    <property type="entry name" value="ASP_PROTEASE"/>
    <property type="match status" value="1"/>
</dbReference>
<dbReference type="InterPro" id="IPR021109">
    <property type="entry name" value="Peptidase_aspartic_dom_sf"/>
</dbReference>
<evidence type="ECO:0000256" key="1">
    <source>
        <dbReference type="ARBA" id="ARBA00007447"/>
    </source>
</evidence>
<dbReference type="InterPro" id="IPR001461">
    <property type="entry name" value="Aspartic_peptidase_A1"/>
</dbReference>
<feature type="active site" evidence="5">
    <location>
        <position position="153"/>
    </location>
</feature>
<dbReference type="HOGENOM" id="CLU_013253_0_1_1"/>
<dbReference type="GO" id="GO:0006508">
    <property type="term" value="P:proteolysis"/>
    <property type="evidence" value="ECO:0007669"/>
    <property type="project" value="UniProtKB-KW"/>
</dbReference>
<proteinExistence type="inferred from homology"/>
<dbReference type="InParanoid" id="W3X5F3"/>
<dbReference type="FunFam" id="2.40.70.10:FF:000024">
    <property type="entry name" value="Endothiapepsin"/>
    <property type="match status" value="1"/>
</dbReference>
<dbReference type="GeneID" id="19271239"/>
<dbReference type="PANTHER" id="PTHR47966">
    <property type="entry name" value="BETA-SITE APP-CLEAVING ENZYME, ISOFORM A-RELATED"/>
    <property type="match status" value="1"/>
</dbReference>
<protein>
    <recommendedName>
        <fullName evidence="8">Peptidase A1 domain-containing protein</fullName>
    </recommendedName>
</protein>
<dbReference type="Gene3D" id="2.40.70.10">
    <property type="entry name" value="Acid Proteases"/>
    <property type="match status" value="2"/>
</dbReference>
<keyword evidence="10" id="KW-1185">Reference proteome</keyword>
<feature type="active site" evidence="5">
    <location>
        <position position="338"/>
    </location>
</feature>
<keyword evidence="3 6" id="KW-0064">Aspartyl protease</keyword>
<comment type="similarity">
    <text evidence="1 6">Belongs to the peptidase A1 family.</text>
</comment>
<evidence type="ECO:0000313" key="9">
    <source>
        <dbReference type="EMBL" id="ETS81224.1"/>
    </source>
</evidence>
<keyword evidence="7" id="KW-0732">Signal</keyword>
<sequence length="456" mass="47993">MKFSTSTGLLAAAIALQNGFVTAAPTKVIKIDLSEISVLGGMTFKIHQQPNKAFKGVRKGPLALARAYSKFGVAFPDDLLSVIEKLLEELGLAGNNTGGNETTTAGQEICLKEQKIENRRIGEVAAIPEEFDSEYLCPVQIGTPPQTLNLDFDTGSSDLWVFSSLTPTAQVAGQTVYSPEDSSTAEELTGNSWSITYGDGSSSGNGSVFMDTVSIGGITVQNQAVEVAEKVSSSFTSRASTDGLLGLAFSDLNTVTPNQQKTFFDNALSELASPLFTANLKQAEAGNYNFGFIDPTEYTGDITFVPVNASQGFWQFEAAGFRVNNSTAISAPHVAIADTGTTLLFVPDEIASAYYAEVDGAVNDVAGAGGYTYPCSTTLPGFTALIGDYEALIPGSIIPFAPVDGNTFEDATTCFGGLQATPSGLPFSIYGDTFLKAQFVVFHGGNQQLGFASKPL</sequence>
<keyword evidence="4 6" id="KW-0378">Hydrolase</keyword>
<evidence type="ECO:0000256" key="5">
    <source>
        <dbReference type="PIRSR" id="PIRSR601461-1"/>
    </source>
</evidence>
<dbReference type="InterPro" id="IPR034163">
    <property type="entry name" value="Aspergillopepsin-like_cat_dom"/>
</dbReference>
<dbReference type="SUPFAM" id="SSF50630">
    <property type="entry name" value="Acid proteases"/>
    <property type="match status" value="1"/>
</dbReference>
<dbReference type="CDD" id="cd06097">
    <property type="entry name" value="Aspergillopepsin_like"/>
    <property type="match status" value="1"/>
</dbReference>
<dbReference type="AlphaFoldDB" id="W3X5F3"/>
<organism evidence="9 10">
    <name type="scientific">Pestalotiopsis fici (strain W106-1 / CGMCC3.15140)</name>
    <dbReference type="NCBI Taxonomy" id="1229662"/>
    <lineage>
        <taxon>Eukaryota</taxon>
        <taxon>Fungi</taxon>
        <taxon>Dikarya</taxon>
        <taxon>Ascomycota</taxon>
        <taxon>Pezizomycotina</taxon>
        <taxon>Sordariomycetes</taxon>
        <taxon>Xylariomycetidae</taxon>
        <taxon>Amphisphaeriales</taxon>
        <taxon>Sporocadaceae</taxon>
        <taxon>Pestalotiopsis</taxon>
    </lineage>
</organism>
<evidence type="ECO:0000256" key="2">
    <source>
        <dbReference type="ARBA" id="ARBA00022670"/>
    </source>
</evidence>
<dbReference type="KEGG" id="pfy:PFICI_06226"/>
<evidence type="ECO:0000256" key="3">
    <source>
        <dbReference type="ARBA" id="ARBA00022750"/>
    </source>
</evidence>
<gene>
    <name evidence="9" type="ORF">PFICI_06226</name>
</gene>
<dbReference type="PRINTS" id="PR00792">
    <property type="entry name" value="PEPSIN"/>
</dbReference>
<dbReference type="eggNOG" id="KOG1339">
    <property type="taxonomic scope" value="Eukaryota"/>
</dbReference>
<feature type="signal peptide" evidence="7">
    <location>
        <begin position="1"/>
        <end position="23"/>
    </location>
</feature>
<feature type="domain" description="Peptidase A1" evidence="8">
    <location>
        <begin position="135"/>
        <end position="452"/>
    </location>
</feature>
<evidence type="ECO:0000256" key="6">
    <source>
        <dbReference type="RuleBase" id="RU000454"/>
    </source>
</evidence>
<dbReference type="InterPro" id="IPR001969">
    <property type="entry name" value="Aspartic_peptidase_AS"/>
</dbReference>
<dbReference type="OMA" id="QELYWKI"/>
<name>W3X5F3_PESFW</name>
<keyword evidence="2 6" id="KW-0645">Protease</keyword>
<dbReference type="PROSITE" id="PS51767">
    <property type="entry name" value="PEPTIDASE_A1"/>
    <property type="match status" value="1"/>
</dbReference>
<dbReference type="OrthoDB" id="2747330at2759"/>
<dbReference type="GO" id="GO:0004190">
    <property type="term" value="F:aspartic-type endopeptidase activity"/>
    <property type="evidence" value="ECO:0007669"/>
    <property type="project" value="UniProtKB-KW"/>
</dbReference>
<dbReference type="EMBL" id="KI912112">
    <property type="protein sequence ID" value="ETS81224.1"/>
    <property type="molecule type" value="Genomic_DNA"/>
</dbReference>
<evidence type="ECO:0000259" key="8">
    <source>
        <dbReference type="PROSITE" id="PS51767"/>
    </source>
</evidence>
<dbReference type="RefSeq" id="XP_007832998.1">
    <property type="nucleotide sequence ID" value="XM_007834807.1"/>
</dbReference>
<dbReference type="Pfam" id="PF00026">
    <property type="entry name" value="Asp"/>
    <property type="match status" value="1"/>
</dbReference>
<dbReference type="PANTHER" id="PTHR47966:SF2">
    <property type="entry name" value="ASPERGILLOPEPSIN-1-RELATED"/>
    <property type="match status" value="1"/>
</dbReference>
<dbReference type="InterPro" id="IPR033121">
    <property type="entry name" value="PEPTIDASE_A1"/>
</dbReference>